<dbReference type="Pfam" id="PF11707">
    <property type="entry name" value="Npa1"/>
    <property type="match status" value="1"/>
</dbReference>
<dbReference type="SUPFAM" id="SSF48371">
    <property type="entry name" value="ARM repeat"/>
    <property type="match status" value="1"/>
</dbReference>
<organism evidence="4">
    <name type="scientific">Ostreococcus mediterraneus</name>
    <dbReference type="NCBI Taxonomy" id="1486918"/>
    <lineage>
        <taxon>Eukaryota</taxon>
        <taxon>Viridiplantae</taxon>
        <taxon>Chlorophyta</taxon>
        <taxon>Mamiellophyceae</taxon>
        <taxon>Mamiellales</taxon>
        <taxon>Bathycoccaceae</taxon>
        <taxon>Ostreococcus</taxon>
    </lineage>
</organism>
<dbReference type="InterPro" id="IPR021714">
    <property type="entry name" value="URB1_N"/>
</dbReference>
<name>A0A7S0KCQ9_9CHLO</name>
<dbReference type="EMBL" id="HBEW01001464">
    <property type="protein sequence ID" value="CAD8577543.1"/>
    <property type="molecule type" value="Transcribed_RNA"/>
</dbReference>
<dbReference type="InterPro" id="IPR032436">
    <property type="entry name" value="URB1_C"/>
</dbReference>
<dbReference type="GO" id="GO:0000463">
    <property type="term" value="P:maturation of LSU-rRNA from tricistronic rRNA transcript (SSU-rRNA, 5.8S rRNA, LSU-rRNA)"/>
    <property type="evidence" value="ECO:0007669"/>
    <property type="project" value="TreeGrafter"/>
</dbReference>
<protein>
    <submittedName>
        <fullName evidence="4">Uncharacterized protein</fullName>
    </submittedName>
</protein>
<accession>A0A7S0KCQ9</accession>
<sequence length="2282" mass="243634">MAHADDAMTRVREAIDALGDAGASADAIADALTTMRRACLTSDDACDDVVKEYLTHSPDFADVLNIWDSYHANHAQKVCAPLLALCGTMMTRARETAATSGRASGDGWTERERLALDSLARAIMSRRMRQIYSHLASGVRVRVNAGLITLAGIAGRGKRCASELFRTFDFSLAVLPKIASPPRDSGAKDGTSQRRHRDGKDVLAGSTRRAFCEFVLAFFAVNDAALLRPVLAQRVLFGNVARFSAGDDPSMQIRMLQVIKEDIISAKSGVPARLRAALFGDVTLEQLATMAGREDVDDEASTSGRVALDAREVLCELFTNPAHGLCPERSGAAPKKCQSIVRLLQKLRPMDCEAHLTILLRACETHPALAMMYLPNAKYALEPRLSAHWLAATGLLGRVCVAAAADASASSAAARADGAALVVGESEGLAYVKAVIPPGLTKHTLAKGIAHASPMIRHAALCLLLNVTKAVGARVAYLESAIREGDTKRRGRDHRSWRLDDLLAYARLGASTMLPDVQSIMAAYTVSKGGKEKDAAAMVLMRCHALNAIAAFVTIVPDALMDAKIDLNKLLPTNDPTSLPHGELAAVINVLCAAKGLRAEGQSPVATVVAATTGHDTGVNQGHILSVLRVALFASSASARDSAKSLAKHYLVTSGALDGRADEADVWIDVLASAASLTDARDGKDVLMACTEFLAEATTVASRRRFKHDATVQTLLKKHAAERPERYAATGEVEDEYLARAASSVSALAATSAENVVKVLKSAKRSREFKLAVCAYVSAVFMTLVPTSFDPWASALCASMSIHGTVAAAEEDSIDAIAAEYPAMSSLRDFLSQCLATSDTKRSTKKKAKPTCVNSSSPLEWTSTQIASALSDGVPDESNVGVLFFATRAHGSMTNVLRPGVAANVMFGVSAAQTDEGDRARVMTKLIESMDCAGVIACIASGDAPVIGAALEESGPARELCARAIASCPATYILRSIRALVFWCKWNHARCDTRAVSRLLELCAVALRRARVDDGVSMDDSRAALFARTSLYAILDASTSGGVANLITLDVALSDGAVCELHEPYVNRAVESSMSLARASTTSSAANAHFVDGSVSLVSLATDAAKVSLLRACADARAYDAGVKVAAAVLNAPPPPTTRSDRARFDAIRLAIRAALDPDVSVLVVNEACRVAANALDALLSSDISLAFSGYAPDLAAAPEAIALIDCVATNSQSAARVRLAASFVAQSDALADYFVANPALEQMTRETMIELMPIVAHVFTWLTIYGADDRGVDLAKRYRAMITKDFTALLDVESPTFSEQAVDVLVLSVKLAPMDAEDGETFRAHALPREGWVTSAGKADASVLAQMATELYAESESIEEQLMLVTSVLASLAVLTPPGKSKAIARGAALEKFLAESLSRVLDALDGRDMSDAHFSVSVVSNVVKATKAFIKQSTAHRYRAHRRWAIIRKISAVLARAQSRQFEMKALAEFATACVVSHPLFARVLTDLEGDVDSQLPTNIRDTPSTVKSIVEIAVDASEPSAPSEPSSASALKLELLRVVHTFWRMQNANGENTSKSCNQWRAEQVCVIPTLAAGYGATLSEIDRAALDLMLEIDASTGGGALRSMGYLWGESVNHFIKASLAMKKQNEGDAVFDVDELLYCEPSAALIAASIREGTPPDARRAAATAARFPVSRGMPLSEDTSTEDEHATCADELVAFGYDPAWMLPFTLHALKAGAMDVRESIAWGLAPLACAALSSTNDNIRQVAYGILLTLEQQLDDPLMSFREHTQVLSCLSSLRNATATPMIRWPSPSAVLAAECLMSCLYPETDTFLPLHRQLNKRAALDLDGVPMFLPMLNSGDVEARQYRMWILRLLRASLKDDIDTTMFRKTFALEVIMSHYSTTLAEPFVRFMMLDVVSRACSVVHSARLLVEGGGLIAWLASVATSACLNDKHDIRAGETTAIRVATARMATSALVTLIRHKGSIYLGPTGTAADYLSALHAIRAVLLRHDDKSASNAEIAARRAALGPYLQLHIELSARLRRRIAEVGDPVEIANLCRAVDAAPDADALRDDMFTIIVTSEGGGQYAKRYVHDETSRALADAVVFCAAWAAARARDVASRHRRHGEGAFEKVAHWCAFALASGGPAFADALVHAPECGGAARFAAVAVACARAASPRARRALNLPLIAAQLCLLRTIERTDDDTELSEADRAIKTALRSPECDAIDDVVGAAAMGEPTAARLARASLRAVFAGVDQTAFNALRRRDVTIQGAHAERSGKKSKRSREDNPSSRSKKQA</sequence>
<reference evidence="4" key="1">
    <citation type="submission" date="2021-01" db="EMBL/GenBank/DDBJ databases">
        <authorList>
            <person name="Corre E."/>
            <person name="Pelletier E."/>
            <person name="Niang G."/>
            <person name="Scheremetjew M."/>
            <person name="Finn R."/>
            <person name="Kale V."/>
            <person name="Holt S."/>
            <person name="Cochrane G."/>
            <person name="Meng A."/>
            <person name="Brown T."/>
            <person name="Cohen L."/>
        </authorList>
    </citation>
    <scope>NUCLEOTIDE SEQUENCE</scope>
    <source>
        <strain evidence="4">Clade-D-RCC2572</strain>
    </source>
</reference>
<feature type="region of interest" description="Disordered" evidence="1">
    <location>
        <begin position="2254"/>
        <end position="2282"/>
    </location>
</feature>
<evidence type="ECO:0000259" key="2">
    <source>
        <dbReference type="Pfam" id="PF11707"/>
    </source>
</evidence>
<dbReference type="InterPro" id="IPR039844">
    <property type="entry name" value="URB1"/>
</dbReference>
<evidence type="ECO:0000256" key="1">
    <source>
        <dbReference type="SAM" id="MobiDB-lite"/>
    </source>
</evidence>
<dbReference type="InterPro" id="IPR016024">
    <property type="entry name" value="ARM-type_fold"/>
</dbReference>
<proteinExistence type="predicted"/>
<feature type="region of interest" description="Disordered" evidence="1">
    <location>
        <begin position="181"/>
        <end position="200"/>
    </location>
</feature>
<evidence type="ECO:0000313" key="4">
    <source>
        <dbReference type="EMBL" id="CAD8577543.1"/>
    </source>
</evidence>
<dbReference type="GO" id="GO:0005730">
    <property type="term" value="C:nucleolus"/>
    <property type="evidence" value="ECO:0007669"/>
    <property type="project" value="TreeGrafter"/>
</dbReference>
<dbReference type="PANTHER" id="PTHR13500">
    <property type="entry name" value="NUCLEOLAR PRERIBOSOMAL-ASSOCIATED PROTEIN 1"/>
    <property type="match status" value="1"/>
</dbReference>
<dbReference type="Pfam" id="PF16201">
    <property type="entry name" value="NopRA1"/>
    <property type="match status" value="1"/>
</dbReference>
<feature type="domain" description="URB1 C-terminal" evidence="3">
    <location>
        <begin position="1734"/>
        <end position="1923"/>
    </location>
</feature>
<feature type="compositionally biased region" description="Basic and acidic residues" evidence="1">
    <location>
        <begin position="2254"/>
        <end position="2274"/>
    </location>
</feature>
<evidence type="ECO:0000259" key="3">
    <source>
        <dbReference type="Pfam" id="PF16201"/>
    </source>
</evidence>
<dbReference type="PANTHER" id="PTHR13500:SF0">
    <property type="entry name" value="NUCLEOLAR PRE-RIBOSOMAL-ASSOCIATED PROTEIN 1"/>
    <property type="match status" value="1"/>
</dbReference>
<feature type="domain" description="URB1 N-terminal" evidence="2">
    <location>
        <begin position="61"/>
        <end position="391"/>
    </location>
</feature>
<dbReference type="GO" id="GO:0000466">
    <property type="term" value="P:maturation of 5.8S rRNA from tricistronic rRNA transcript (SSU-rRNA, 5.8S rRNA, LSU-rRNA)"/>
    <property type="evidence" value="ECO:0007669"/>
    <property type="project" value="TreeGrafter"/>
</dbReference>
<gene>
    <name evidence="4" type="ORF">OMED0929_LOCUS1256</name>
</gene>